<dbReference type="OrthoDB" id="194386at2759"/>
<dbReference type="PANTHER" id="PTHR14614:SF130">
    <property type="entry name" value="PROTEIN-LYSINE N-METHYLTRANSFERASE EEF2KMT"/>
    <property type="match status" value="1"/>
</dbReference>
<sequence>MDRNFLCLESALLAMEPVNAVLSLARQSGRGSITTEVQTFILDHCTKNVVGKDNTRHDIYMKNILKRIISAAESSNTDVVEGLYEQFACYMMLNMEDGSLNENNKIYKHISFYLSNGHNDMTLTNFVVKLQCSLNMLQGDTGCALWPSSLFLSEFILSHPWILSNKCCLEVGSGVGLVGVCLAYVGACKVVLTDGDASTLANMEHNIELNQHITKNRVECKYLLWETISESELQSFQADIILGADIIYDPRCVPHLLHVLSILLNCGKSRLYEEKVSMQCKKELNYYNKQKDISDNLSKKAPVAYIATVIRNQNTWSYFLRLAGEARISVQDITRMNKSFNLLPYMLSYDRESVYLFKLSSLCD</sequence>
<dbReference type="PANTHER" id="PTHR14614">
    <property type="entry name" value="HEPATOCELLULAR CARCINOMA-ASSOCIATED ANTIGEN"/>
    <property type="match status" value="1"/>
</dbReference>
<evidence type="ECO:0000313" key="1">
    <source>
        <dbReference type="EMBL" id="KAJ0975687.1"/>
    </source>
</evidence>
<reference evidence="1" key="1">
    <citation type="submission" date="2021-03" db="EMBL/GenBank/DDBJ databases">
        <authorList>
            <person name="Li Z."/>
            <person name="Yang C."/>
        </authorList>
    </citation>
    <scope>NUCLEOTIDE SEQUENCE</scope>
    <source>
        <strain evidence="1">Dzin_1.0</strain>
        <tissue evidence="1">Leaf</tissue>
    </source>
</reference>
<gene>
    <name evidence="1" type="ORF">J5N97_017652</name>
</gene>
<comment type="caution">
    <text evidence="1">The sequence shown here is derived from an EMBL/GenBank/DDBJ whole genome shotgun (WGS) entry which is preliminary data.</text>
</comment>
<dbReference type="EMBL" id="JAGGNH010000004">
    <property type="protein sequence ID" value="KAJ0975687.1"/>
    <property type="molecule type" value="Genomic_DNA"/>
</dbReference>
<evidence type="ECO:0000313" key="2">
    <source>
        <dbReference type="Proteomes" id="UP001085076"/>
    </source>
</evidence>
<dbReference type="Pfam" id="PF10294">
    <property type="entry name" value="Methyltransf_16"/>
    <property type="match status" value="1"/>
</dbReference>
<dbReference type="Gene3D" id="3.40.50.150">
    <property type="entry name" value="Vaccinia Virus protein VP39"/>
    <property type="match status" value="1"/>
</dbReference>
<dbReference type="InterPro" id="IPR019410">
    <property type="entry name" value="Methyltransf_16"/>
</dbReference>
<reference evidence="1" key="2">
    <citation type="journal article" date="2022" name="Hortic Res">
        <title>The genome of Dioscorea zingiberensis sheds light on the biosynthesis, origin and evolution of the medicinally important diosgenin saponins.</title>
        <authorList>
            <person name="Li Y."/>
            <person name="Tan C."/>
            <person name="Li Z."/>
            <person name="Guo J."/>
            <person name="Li S."/>
            <person name="Chen X."/>
            <person name="Wang C."/>
            <person name="Dai X."/>
            <person name="Yang H."/>
            <person name="Song W."/>
            <person name="Hou L."/>
            <person name="Xu J."/>
            <person name="Tong Z."/>
            <person name="Xu A."/>
            <person name="Yuan X."/>
            <person name="Wang W."/>
            <person name="Yang Q."/>
            <person name="Chen L."/>
            <person name="Sun Z."/>
            <person name="Wang K."/>
            <person name="Pan B."/>
            <person name="Chen J."/>
            <person name="Bao Y."/>
            <person name="Liu F."/>
            <person name="Qi X."/>
            <person name="Gang D.R."/>
            <person name="Wen J."/>
            <person name="Li J."/>
        </authorList>
    </citation>
    <scope>NUCLEOTIDE SEQUENCE</scope>
    <source>
        <strain evidence="1">Dzin_1.0</strain>
    </source>
</reference>
<proteinExistence type="predicted"/>
<protein>
    <submittedName>
        <fullName evidence="1">Uncharacterized protein</fullName>
    </submittedName>
</protein>
<dbReference type="SUPFAM" id="SSF53335">
    <property type="entry name" value="S-adenosyl-L-methionine-dependent methyltransferases"/>
    <property type="match status" value="1"/>
</dbReference>
<name>A0A9D5CNQ5_9LILI</name>
<keyword evidence="2" id="KW-1185">Reference proteome</keyword>
<dbReference type="AlphaFoldDB" id="A0A9D5CNQ5"/>
<accession>A0A9D5CNQ5</accession>
<organism evidence="1 2">
    <name type="scientific">Dioscorea zingiberensis</name>
    <dbReference type="NCBI Taxonomy" id="325984"/>
    <lineage>
        <taxon>Eukaryota</taxon>
        <taxon>Viridiplantae</taxon>
        <taxon>Streptophyta</taxon>
        <taxon>Embryophyta</taxon>
        <taxon>Tracheophyta</taxon>
        <taxon>Spermatophyta</taxon>
        <taxon>Magnoliopsida</taxon>
        <taxon>Liliopsida</taxon>
        <taxon>Dioscoreales</taxon>
        <taxon>Dioscoreaceae</taxon>
        <taxon>Dioscorea</taxon>
    </lineage>
</organism>
<dbReference type="InterPro" id="IPR029063">
    <property type="entry name" value="SAM-dependent_MTases_sf"/>
</dbReference>
<dbReference type="Proteomes" id="UP001085076">
    <property type="component" value="Miscellaneous, Linkage group lg04"/>
</dbReference>